<sequence>MADSDSDNDDIDLVVNQVIMNTVKATELVKELFDNNLLQDKVGETSKIPRGPRKDRGREEGHNKLVADYFAEHPVYNDVDFDRRFRMSRRLFLRIVNDLDREVDFFKQHWDARGVKGFSPLQKCASAIRQLAYGSASDAFDEYLRMSETTSKDCLDHFCKGIIYLYMRQYLRKPTATDVQAIYALHEQTHGLPGMLGSIDCMHWYWKNCPMAWRGQFRRGDHTGPSVILEAVASQDQWIWHAFFGVPGATNDIIVKAGNSDQVQVKWVVLLSGRSFSCYFRVDPFFIQTHFVSGSVRVTSIRVRFGSCFVSTHFTTQKKKCVKFSCGRGVFGPGFGRVSGSCLRLPALIIVVNQSPIFNDLFENKAPDSSFVVNNTHYNHGYYLADGIYSEWTTFVKAFRYPVEEPRVHFKTRQESARKDIERTFATLKDKWHVVKYPARVWTQRKLSQIMYTCIILHNMIREDEGFSHYPFDPTEVLPGEIETTISEEDRARNVNLVKNRERHANLRHDLSIHVWNSSSHANN</sequence>
<reference evidence="1" key="1">
    <citation type="submission" date="2023-03" db="EMBL/GenBank/DDBJ databases">
        <title>Chromosome-scale reference genome and RAD-based genetic map of yellow starthistle (Centaurea solstitialis) reveal putative structural variation and QTLs associated with invader traits.</title>
        <authorList>
            <person name="Reatini B."/>
            <person name="Cang F.A."/>
            <person name="Jiang Q."/>
            <person name="Mckibben M.T.W."/>
            <person name="Barker M.S."/>
            <person name="Rieseberg L.H."/>
            <person name="Dlugosch K.M."/>
        </authorList>
    </citation>
    <scope>NUCLEOTIDE SEQUENCE</scope>
    <source>
        <strain evidence="1">CAN-66</strain>
        <tissue evidence="1">Leaf</tissue>
    </source>
</reference>
<dbReference type="InterPro" id="IPR006912">
    <property type="entry name" value="Harbinger_derived_prot"/>
</dbReference>
<evidence type="ECO:0000313" key="2">
    <source>
        <dbReference type="Proteomes" id="UP001172457"/>
    </source>
</evidence>
<evidence type="ECO:0008006" key="3">
    <source>
        <dbReference type="Google" id="ProtNLM"/>
    </source>
</evidence>
<proteinExistence type="predicted"/>
<comment type="caution">
    <text evidence="1">The sequence shown here is derived from an EMBL/GenBank/DDBJ whole genome shotgun (WGS) entry which is preliminary data.</text>
</comment>
<accession>A0AA38SES1</accession>
<evidence type="ECO:0000313" key="1">
    <source>
        <dbReference type="EMBL" id="KAJ9541003.1"/>
    </source>
</evidence>
<gene>
    <name evidence="1" type="ORF">OSB04_027509</name>
</gene>
<organism evidence="1 2">
    <name type="scientific">Centaurea solstitialis</name>
    <name type="common">yellow star-thistle</name>
    <dbReference type="NCBI Taxonomy" id="347529"/>
    <lineage>
        <taxon>Eukaryota</taxon>
        <taxon>Viridiplantae</taxon>
        <taxon>Streptophyta</taxon>
        <taxon>Embryophyta</taxon>
        <taxon>Tracheophyta</taxon>
        <taxon>Spermatophyta</taxon>
        <taxon>Magnoliopsida</taxon>
        <taxon>eudicotyledons</taxon>
        <taxon>Gunneridae</taxon>
        <taxon>Pentapetalae</taxon>
        <taxon>asterids</taxon>
        <taxon>campanulids</taxon>
        <taxon>Asterales</taxon>
        <taxon>Asteraceae</taxon>
        <taxon>Carduoideae</taxon>
        <taxon>Cardueae</taxon>
        <taxon>Centaureinae</taxon>
        <taxon>Centaurea</taxon>
    </lineage>
</organism>
<dbReference type="AlphaFoldDB" id="A0AA38SES1"/>
<dbReference type="PANTHER" id="PTHR47150:SF4">
    <property type="entry name" value="HARBINGER TRANSPOSASE-DERIVED PROTEIN-RELATED"/>
    <property type="match status" value="1"/>
</dbReference>
<dbReference type="PANTHER" id="PTHR47150">
    <property type="entry name" value="OS12G0169200 PROTEIN"/>
    <property type="match status" value="1"/>
</dbReference>
<dbReference type="EMBL" id="JARYMX010000007">
    <property type="protein sequence ID" value="KAJ9541003.1"/>
    <property type="molecule type" value="Genomic_DNA"/>
</dbReference>
<protein>
    <recommendedName>
        <fullName evidence="3">Harbinger transposase-derived protein</fullName>
    </recommendedName>
</protein>
<name>A0AA38SES1_9ASTR</name>
<keyword evidence="2" id="KW-1185">Reference proteome</keyword>
<dbReference type="Proteomes" id="UP001172457">
    <property type="component" value="Chromosome 7"/>
</dbReference>
<dbReference type="Pfam" id="PF04827">
    <property type="entry name" value="Plant_tran"/>
    <property type="match status" value="2"/>
</dbReference>